<gene>
    <name evidence="2" type="ORF">Bfra_011723</name>
</gene>
<dbReference type="RefSeq" id="XP_037188129.1">
    <property type="nucleotide sequence ID" value="XM_037342049.1"/>
</dbReference>
<accession>A0A8H6AKX9</accession>
<keyword evidence="1" id="KW-0812">Transmembrane</keyword>
<keyword evidence="1" id="KW-0472">Membrane</keyword>
<evidence type="ECO:0000313" key="3">
    <source>
        <dbReference type="Proteomes" id="UP000531561"/>
    </source>
</evidence>
<keyword evidence="3" id="KW-1185">Reference proteome</keyword>
<reference evidence="2 3" key="1">
    <citation type="journal article" date="2020" name="Phytopathology">
        <title>A high-quality genome resource of Botrytis fragariae, a new and rapidly spreading fungal pathogen causing strawberry gray mold in the U.S.A.</title>
        <authorList>
            <person name="Wu Y."/>
            <person name="Saski C.A."/>
            <person name="Schnabel G."/>
            <person name="Xiao S."/>
            <person name="Hu M."/>
        </authorList>
    </citation>
    <scope>NUCLEOTIDE SEQUENCE [LARGE SCALE GENOMIC DNA]</scope>
    <source>
        <strain evidence="2 3">BVB16</strain>
    </source>
</reference>
<feature type="transmembrane region" description="Helical" evidence="1">
    <location>
        <begin position="81"/>
        <end position="100"/>
    </location>
</feature>
<evidence type="ECO:0000256" key="1">
    <source>
        <dbReference type="SAM" id="Phobius"/>
    </source>
</evidence>
<organism evidence="2 3">
    <name type="scientific">Botrytis fragariae</name>
    <dbReference type="NCBI Taxonomy" id="1964551"/>
    <lineage>
        <taxon>Eukaryota</taxon>
        <taxon>Fungi</taxon>
        <taxon>Dikarya</taxon>
        <taxon>Ascomycota</taxon>
        <taxon>Pezizomycotina</taxon>
        <taxon>Leotiomycetes</taxon>
        <taxon>Helotiales</taxon>
        <taxon>Sclerotiniaceae</taxon>
        <taxon>Botrytis</taxon>
    </lineage>
</organism>
<protein>
    <submittedName>
        <fullName evidence="2">Uncharacterized protein</fullName>
    </submittedName>
</protein>
<feature type="transmembrane region" description="Helical" evidence="1">
    <location>
        <begin position="106"/>
        <end position="126"/>
    </location>
</feature>
<dbReference type="GeneID" id="59265741"/>
<dbReference type="EMBL" id="JABFCT010000018">
    <property type="protein sequence ID" value="KAF5869180.1"/>
    <property type="molecule type" value="Genomic_DNA"/>
</dbReference>
<proteinExistence type="predicted"/>
<keyword evidence="1" id="KW-1133">Transmembrane helix</keyword>
<feature type="transmembrane region" description="Helical" evidence="1">
    <location>
        <begin position="46"/>
        <end position="74"/>
    </location>
</feature>
<evidence type="ECO:0000313" key="2">
    <source>
        <dbReference type="EMBL" id="KAF5869180.1"/>
    </source>
</evidence>
<sequence length="162" mass="18289">MKLSDFFIATGSLIVSTRCVMSQYQEFFDISSFSLLLANDTILEFLSFSLGSVSELATASFVCISIGLIAWIYNIGQHEKLHSPMVILAFGLSVFFWIELAASIEIYLFVIFPWVLLMGLLISRIYDVVWRKKDLPASEEKRGSDCMFGYTEGLQFCGKFSV</sequence>
<dbReference type="Proteomes" id="UP000531561">
    <property type="component" value="Unassembled WGS sequence"/>
</dbReference>
<dbReference type="AlphaFoldDB" id="A0A8H6AKX9"/>
<name>A0A8H6AKX9_9HELO</name>
<comment type="caution">
    <text evidence="2">The sequence shown here is derived from an EMBL/GenBank/DDBJ whole genome shotgun (WGS) entry which is preliminary data.</text>
</comment>
<dbReference type="OrthoDB" id="3525602at2759"/>